<feature type="domain" description="EamA" evidence="9">
    <location>
        <begin position="152"/>
        <end position="280"/>
    </location>
</feature>
<feature type="transmembrane region" description="Helical" evidence="8">
    <location>
        <begin position="103"/>
        <end position="120"/>
    </location>
</feature>
<organism evidence="10 11">
    <name type="scientific">Ostreibacterium oceani</name>
    <dbReference type="NCBI Taxonomy" id="2654998"/>
    <lineage>
        <taxon>Bacteria</taxon>
        <taxon>Pseudomonadati</taxon>
        <taxon>Pseudomonadota</taxon>
        <taxon>Gammaproteobacteria</taxon>
        <taxon>Cardiobacteriales</taxon>
        <taxon>Ostreibacteriaceae</taxon>
        <taxon>Ostreibacterium</taxon>
    </lineage>
</organism>
<keyword evidence="3" id="KW-0813">Transport</keyword>
<evidence type="ECO:0000256" key="2">
    <source>
        <dbReference type="ARBA" id="ARBA00007362"/>
    </source>
</evidence>
<evidence type="ECO:0000256" key="1">
    <source>
        <dbReference type="ARBA" id="ARBA00004651"/>
    </source>
</evidence>
<dbReference type="InterPro" id="IPR004626">
    <property type="entry name" value="RarD"/>
</dbReference>
<dbReference type="AlphaFoldDB" id="A0A6N7EXQ5"/>
<keyword evidence="5 8" id="KW-0812">Transmembrane</keyword>
<evidence type="ECO:0000256" key="4">
    <source>
        <dbReference type="ARBA" id="ARBA00022475"/>
    </source>
</evidence>
<keyword evidence="6 8" id="KW-1133">Transmembrane helix</keyword>
<evidence type="ECO:0000256" key="3">
    <source>
        <dbReference type="ARBA" id="ARBA00022448"/>
    </source>
</evidence>
<evidence type="ECO:0000256" key="5">
    <source>
        <dbReference type="ARBA" id="ARBA00022692"/>
    </source>
</evidence>
<feature type="transmembrane region" description="Helical" evidence="8">
    <location>
        <begin position="207"/>
        <end position="227"/>
    </location>
</feature>
<gene>
    <name evidence="10" type="primary">rarD</name>
    <name evidence="10" type="ORF">GCU85_06195</name>
</gene>
<feature type="transmembrane region" description="Helical" evidence="8">
    <location>
        <begin position="127"/>
        <end position="143"/>
    </location>
</feature>
<feature type="domain" description="EamA" evidence="9">
    <location>
        <begin position="9"/>
        <end position="143"/>
    </location>
</feature>
<evidence type="ECO:0000313" key="11">
    <source>
        <dbReference type="Proteomes" id="UP000471298"/>
    </source>
</evidence>
<dbReference type="NCBIfam" id="TIGR00688">
    <property type="entry name" value="rarD"/>
    <property type="match status" value="1"/>
</dbReference>
<sequence>MNKNTKIALMQALAAYGMWGIFPLYWYFLQHVPAIESIAHRIIWSFVLLIVVLTMSKKWQAVRGVFLQPRLLLALALTSLLVSGNWLLYIWAVTHQYVIESSLGYFINPVVNMLLGTLFLGERFRKWQYLALFFVLLGIAIISISYGRIPYIALGLAVSFALYALLRKVIAVASQPGLLIETGITLLPALIYLTYLGQSSAFVSGGWLTSTLLIGAGIVTIVPLILMNSALKGLTLTEVGLVQYLSPTIQFLLGLFLFKEPFSTLQLVSFCCIWLGLIIYTGERLMYRTPASDVD</sequence>
<evidence type="ECO:0000313" key="10">
    <source>
        <dbReference type="EMBL" id="MPV86320.1"/>
    </source>
</evidence>
<keyword evidence="7 8" id="KW-0472">Membrane</keyword>
<dbReference type="Proteomes" id="UP000471298">
    <property type="component" value="Unassembled WGS sequence"/>
</dbReference>
<protein>
    <submittedName>
        <fullName evidence="10">EamA family transporter RarD</fullName>
    </submittedName>
</protein>
<feature type="transmembrane region" description="Helical" evidence="8">
    <location>
        <begin position="71"/>
        <end position="91"/>
    </location>
</feature>
<comment type="caution">
    <text evidence="10">The sequence shown here is derived from an EMBL/GenBank/DDBJ whole genome shotgun (WGS) entry which is preliminary data.</text>
</comment>
<keyword evidence="11" id="KW-1185">Reference proteome</keyword>
<evidence type="ECO:0000259" key="9">
    <source>
        <dbReference type="Pfam" id="PF00892"/>
    </source>
</evidence>
<feature type="transmembrane region" description="Helical" evidence="8">
    <location>
        <begin position="178"/>
        <end position="195"/>
    </location>
</feature>
<feature type="transmembrane region" description="Helical" evidence="8">
    <location>
        <begin position="239"/>
        <end position="258"/>
    </location>
</feature>
<evidence type="ECO:0000256" key="6">
    <source>
        <dbReference type="ARBA" id="ARBA00022989"/>
    </source>
</evidence>
<evidence type="ECO:0000256" key="8">
    <source>
        <dbReference type="SAM" id="Phobius"/>
    </source>
</evidence>
<comment type="subcellular location">
    <subcellularLocation>
        <location evidence="1">Cell membrane</location>
        <topology evidence="1">Multi-pass membrane protein</topology>
    </subcellularLocation>
</comment>
<feature type="transmembrane region" description="Helical" evidence="8">
    <location>
        <begin position="264"/>
        <end position="282"/>
    </location>
</feature>
<dbReference type="Pfam" id="PF00892">
    <property type="entry name" value="EamA"/>
    <property type="match status" value="2"/>
</dbReference>
<dbReference type="RefSeq" id="WP_152810321.1">
    <property type="nucleotide sequence ID" value="NZ_WHNW01000006.1"/>
</dbReference>
<keyword evidence="4" id="KW-1003">Cell membrane</keyword>
<dbReference type="InParanoid" id="A0A6N7EXQ5"/>
<feature type="transmembrane region" description="Helical" evidence="8">
    <location>
        <begin position="7"/>
        <end position="26"/>
    </location>
</feature>
<proteinExistence type="inferred from homology"/>
<dbReference type="InterPro" id="IPR000620">
    <property type="entry name" value="EamA_dom"/>
</dbReference>
<feature type="transmembrane region" description="Helical" evidence="8">
    <location>
        <begin position="149"/>
        <end position="166"/>
    </location>
</feature>
<evidence type="ECO:0000256" key="7">
    <source>
        <dbReference type="ARBA" id="ARBA00023136"/>
    </source>
</evidence>
<dbReference type="GO" id="GO:0005886">
    <property type="term" value="C:plasma membrane"/>
    <property type="evidence" value="ECO:0007669"/>
    <property type="project" value="UniProtKB-SubCell"/>
</dbReference>
<dbReference type="SUPFAM" id="SSF103481">
    <property type="entry name" value="Multidrug resistance efflux transporter EmrE"/>
    <property type="match status" value="2"/>
</dbReference>
<dbReference type="FunCoup" id="A0A6N7EXQ5">
    <property type="interactions" value="93"/>
</dbReference>
<comment type="similarity">
    <text evidence="2">Belongs to the EamA transporter family.</text>
</comment>
<dbReference type="EMBL" id="WHNW01000006">
    <property type="protein sequence ID" value="MPV86320.1"/>
    <property type="molecule type" value="Genomic_DNA"/>
</dbReference>
<accession>A0A6N7EXQ5</accession>
<feature type="transmembrane region" description="Helical" evidence="8">
    <location>
        <begin position="38"/>
        <end position="59"/>
    </location>
</feature>
<dbReference type="InterPro" id="IPR037185">
    <property type="entry name" value="EmrE-like"/>
</dbReference>
<dbReference type="PANTHER" id="PTHR22911:SF137">
    <property type="entry name" value="SOLUTE CARRIER FAMILY 35 MEMBER G2-RELATED"/>
    <property type="match status" value="1"/>
</dbReference>
<dbReference type="PANTHER" id="PTHR22911">
    <property type="entry name" value="ACYL-MALONYL CONDENSING ENZYME-RELATED"/>
    <property type="match status" value="1"/>
</dbReference>
<reference evidence="10 11" key="1">
    <citation type="submission" date="2019-10" db="EMBL/GenBank/DDBJ databases">
        <title>Cardiobacteriales fam. a chemoheterotrophic member of the order Cardiobacteriales, and proposal of Cardiobacteriales fam. nov.</title>
        <authorList>
            <person name="Wang C."/>
        </authorList>
    </citation>
    <scope>NUCLEOTIDE SEQUENCE [LARGE SCALE GENOMIC DNA]</scope>
    <source>
        <strain evidence="10 11">ML27</strain>
    </source>
</reference>
<name>A0A6N7EXQ5_9GAMM</name>